<evidence type="ECO:0000313" key="4">
    <source>
        <dbReference type="Proteomes" id="UP000251314"/>
    </source>
</evidence>
<dbReference type="Proteomes" id="UP000774804">
    <property type="component" value="Unassembled WGS sequence"/>
</dbReference>
<sequence length="94" mass="10182">MMSSSVSHGDTAVLGSGSRWMCSDAWTDTKEFDFADAAVQDAYDPVAILLIKAVSANIAPVDVFQDALFPGRVKNEKALNDWASVTSAMDRQIR</sequence>
<reference evidence="1" key="2">
    <citation type="submission" date="2018-10" db="EMBL/GenBank/DDBJ databases">
        <title>Effector identification in a new, highly contiguous assembly of the strawberry crown rot pathogen Phytophthora cactorum.</title>
        <authorList>
            <person name="Armitage A.D."/>
            <person name="Nellist C.F."/>
            <person name="Bates H."/>
            <person name="Vickerstaff R.J."/>
            <person name="Harrison R.J."/>
        </authorList>
    </citation>
    <scope>NUCLEOTIDE SEQUENCE</scope>
    <source>
        <strain evidence="1">15-7</strain>
        <strain evidence="2">4032</strain>
    </source>
</reference>
<dbReference type="EMBL" id="RCMG01001744">
    <property type="protein sequence ID" value="KAG2820770.1"/>
    <property type="molecule type" value="Genomic_DNA"/>
</dbReference>
<dbReference type="OrthoDB" id="120828at2759"/>
<name>A0A329RJ10_9STRA</name>
<organism evidence="3 4">
    <name type="scientific">Phytophthora cactorum</name>
    <dbReference type="NCBI Taxonomy" id="29920"/>
    <lineage>
        <taxon>Eukaryota</taxon>
        <taxon>Sar</taxon>
        <taxon>Stramenopiles</taxon>
        <taxon>Oomycota</taxon>
        <taxon>Peronosporomycetes</taxon>
        <taxon>Peronosporales</taxon>
        <taxon>Peronosporaceae</taxon>
        <taxon>Phytophthora</taxon>
    </lineage>
</organism>
<gene>
    <name evidence="3" type="ORF">PC110_g18900</name>
    <name evidence="1" type="ORF">PC113_g22566</name>
    <name evidence="2" type="ORF">PC115_g22474</name>
</gene>
<dbReference type="EMBL" id="MJFZ01000851">
    <property type="protein sequence ID" value="RAW24673.1"/>
    <property type="molecule type" value="Genomic_DNA"/>
</dbReference>
<dbReference type="STRING" id="29920.A0A329RJ10"/>
<dbReference type="EMBL" id="RCMI01001856">
    <property type="protein sequence ID" value="KAG2880583.1"/>
    <property type="molecule type" value="Genomic_DNA"/>
</dbReference>
<proteinExistence type="predicted"/>
<dbReference type="VEuPathDB" id="FungiDB:PC110_g18900"/>
<dbReference type="Proteomes" id="UP000735874">
    <property type="component" value="Unassembled WGS sequence"/>
</dbReference>
<evidence type="ECO:0000313" key="3">
    <source>
        <dbReference type="EMBL" id="RAW24673.1"/>
    </source>
</evidence>
<keyword evidence="4" id="KW-1185">Reference proteome</keyword>
<reference evidence="3 4" key="1">
    <citation type="submission" date="2018-01" db="EMBL/GenBank/DDBJ databases">
        <title>Draft genome of the strawberry crown rot pathogen Phytophthora cactorum.</title>
        <authorList>
            <person name="Armitage A.D."/>
            <person name="Lysoe E."/>
            <person name="Nellist C.F."/>
            <person name="Harrison R.J."/>
            <person name="Brurberg M.B."/>
        </authorList>
    </citation>
    <scope>NUCLEOTIDE SEQUENCE [LARGE SCALE GENOMIC DNA]</scope>
    <source>
        <strain evidence="3 4">10300</strain>
    </source>
</reference>
<accession>A0A329RJ10</accession>
<dbReference type="AlphaFoldDB" id="A0A329RJ10"/>
<evidence type="ECO:0000313" key="1">
    <source>
        <dbReference type="EMBL" id="KAG2820770.1"/>
    </source>
</evidence>
<comment type="caution">
    <text evidence="3">The sequence shown here is derived from an EMBL/GenBank/DDBJ whole genome shotgun (WGS) entry which is preliminary data.</text>
</comment>
<evidence type="ECO:0000313" key="2">
    <source>
        <dbReference type="EMBL" id="KAG2880583.1"/>
    </source>
</evidence>
<protein>
    <submittedName>
        <fullName evidence="3">Uncharacterized protein</fullName>
    </submittedName>
</protein>
<dbReference type="Proteomes" id="UP000251314">
    <property type="component" value="Unassembled WGS sequence"/>
</dbReference>